<keyword evidence="1" id="KW-0479">Metal-binding</keyword>
<reference evidence="6 7" key="1">
    <citation type="submission" date="2023-07" db="EMBL/GenBank/DDBJ databases">
        <title>Genomic Encyclopedia of Type Strains, Phase IV (KMG-IV): sequencing the most valuable type-strain genomes for metagenomic binning, comparative biology and taxonomic classification.</title>
        <authorList>
            <person name="Goeker M."/>
        </authorList>
    </citation>
    <scope>NUCLEOTIDE SEQUENCE [LARGE SCALE GENOMIC DNA]</scope>
    <source>
        <strain evidence="6 7">DSM 100301</strain>
    </source>
</reference>
<protein>
    <submittedName>
        <fullName evidence="6">RNA polymerase-binding transcription factor DksA</fullName>
    </submittedName>
</protein>
<name>A0ABU0IAX8_9HYPH</name>
<evidence type="ECO:0000256" key="3">
    <source>
        <dbReference type="ARBA" id="ARBA00022833"/>
    </source>
</evidence>
<comment type="caution">
    <text evidence="6">The sequence shown here is derived from an EMBL/GenBank/DDBJ whole genome shotgun (WGS) entry which is preliminary data.</text>
</comment>
<dbReference type="PROSITE" id="PS51128">
    <property type="entry name" value="ZF_DKSA_2"/>
    <property type="match status" value="1"/>
</dbReference>
<evidence type="ECO:0000256" key="1">
    <source>
        <dbReference type="ARBA" id="ARBA00022723"/>
    </source>
</evidence>
<sequence>MFSNVHFELAEERVERERDAKVAAARAALKKLGEMQCLDCGLAIAPERRLAYPAASRCLDCQIHVEREAIGR</sequence>
<feature type="domain" description="Zinc finger DksA/TraR C4-type" evidence="5">
    <location>
        <begin position="33"/>
        <end position="66"/>
    </location>
</feature>
<evidence type="ECO:0000256" key="2">
    <source>
        <dbReference type="ARBA" id="ARBA00022771"/>
    </source>
</evidence>
<keyword evidence="2" id="KW-0863">Zinc-finger</keyword>
<dbReference type="EMBL" id="JAUSWH010000002">
    <property type="protein sequence ID" value="MDQ0454640.1"/>
    <property type="molecule type" value="Genomic_DNA"/>
</dbReference>
<keyword evidence="7" id="KW-1185">Reference proteome</keyword>
<proteinExistence type="predicted"/>
<organism evidence="6 7">
    <name type="scientific">Rhizobium paknamense</name>
    <dbReference type="NCBI Taxonomy" id="1206817"/>
    <lineage>
        <taxon>Bacteria</taxon>
        <taxon>Pseudomonadati</taxon>
        <taxon>Pseudomonadota</taxon>
        <taxon>Alphaproteobacteria</taxon>
        <taxon>Hyphomicrobiales</taxon>
        <taxon>Rhizobiaceae</taxon>
        <taxon>Rhizobium/Agrobacterium group</taxon>
        <taxon>Rhizobium</taxon>
    </lineage>
</organism>
<evidence type="ECO:0000313" key="6">
    <source>
        <dbReference type="EMBL" id="MDQ0454640.1"/>
    </source>
</evidence>
<dbReference type="InterPro" id="IPR000962">
    <property type="entry name" value="Znf_DskA_TraR"/>
</dbReference>
<feature type="zinc finger region" description="dksA C4-type" evidence="4">
    <location>
        <begin position="37"/>
        <end position="61"/>
    </location>
</feature>
<evidence type="ECO:0000313" key="7">
    <source>
        <dbReference type="Proteomes" id="UP001235269"/>
    </source>
</evidence>
<dbReference type="Pfam" id="PF01258">
    <property type="entry name" value="zf-dskA_traR"/>
    <property type="match status" value="1"/>
</dbReference>
<evidence type="ECO:0000256" key="4">
    <source>
        <dbReference type="PROSITE-ProRule" id="PRU00510"/>
    </source>
</evidence>
<accession>A0ABU0IAX8</accession>
<dbReference type="RefSeq" id="WP_307156845.1">
    <property type="nucleotide sequence ID" value="NZ_JAUSWH010000002.1"/>
</dbReference>
<keyword evidence="3" id="KW-0862">Zinc</keyword>
<dbReference type="SUPFAM" id="SSF57716">
    <property type="entry name" value="Glucocorticoid receptor-like (DNA-binding domain)"/>
    <property type="match status" value="1"/>
</dbReference>
<gene>
    <name evidence="6" type="ORF">QO005_000967</name>
</gene>
<evidence type="ECO:0000259" key="5">
    <source>
        <dbReference type="Pfam" id="PF01258"/>
    </source>
</evidence>
<dbReference type="Gene3D" id="1.20.120.910">
    <property type="entry name" value="DksA, coiled-coil domain"/>
    <property type="match status" value="1"/>
</dbReference>
<dbReference type="Proteomes" id="UP001235269">
    <property type="component" value="Unassembled WGS sequence"/>
</dbReference>